<evidence type="ECO:0000313" key="2">
    <source>
        <dbReference type="EMBL" id="MCC2616180.1"/>
    </source>
</evidence>
<evidence type="ECO:0000313" key="3">
    <source>
        <dbReference type="Proteomes" id="UP001520878"/>
    </source>
</evidence>
<dbReference type="Pfam" id="PF01370">
    <property type="entry name" value="Epimerase"/>
    <property type="match status" value="1"/>
</dbReference>
<reference evidence="2 3" key="1">
    <citation type="submission" date="2021-10" db="EMBL/GenBank/DDBJ databases">
        <title>Draft genome of Aestuariibacter halophilus JC2043.</title>
        <authorList>
            <person name="Emsley S.A."/>
            <person name="Pfannmuller K.M."/>
            <person name="Ushijima B."/>
            <person name="Saw J.H."/>
            <person name="Videau P."/>
        </authorList>
    </citation>
    <scope>NUCLEOTIDE SEQUENCE [LARGE SCALE GENOMIC DNA]</scope>
    <source>
        <strain evidence="2 3">JC2043</strain>
    </source>
</reference>
<dbReference type="PANTHER" id="PTHR43245:SF52">
    <property type="entry name" value="NAD-DEPENDENT EPIMERASE_DEHYDRATASE"/>
    <property type="match status" value="1"/>
</dbReference>
<dbReference type="InterPro" id="IPR001509">
    <property type="entry name" value="Epimerase_deHydtase"/>
</dbReference>
<gene>
    <name evidence="2" type="ORF">LJ739_08010</name>
</gene>
<organism evidence="2 3">
    <name type="scientific">Fluctibacter halophilus</name>
    <dbReference type="NCBI Taxonomy" id="226011"/>
    <lineage>
        <taxon>Bacteria</taxon>
        <taxon>Pseudomonadati</taxon>
        <taxon>Pseudomonadota</taxon>
        <taxon>Gammaproteobacteria</taxon>
        <taxon>Alteromonadales</taxon>
        <taxon>Alteromonadaceae</taxon>
        <taxon>Fluctibacter</taxon>
    </lineage>
</organism>
<sequence>MKRILVTGAGGYIGQQLASALSQNPDCAVYGVDIRPPAGLQTFQCTTMDIRDPALIDLVGNLNITHIVHLASIVNPGQDEALEYDIDVNGTQNVLAACRAHKVEHLTVTSSGAAYGYHADNPEWLTEQHPLRGNEAFSYSRHKRMVEDMLNHFSQQQDTTGVLIMRPCTVLGSNTQNRITALFRAKRLLAVGQSRSPFVFIWDQDVVGALKSGVLNNKTGAYNLAGDGALDVNDLARITQKPVLRVPKALLSGVLWLGKRLGLSQAGPEQIMFLQYRPVLCNHKLKTEFGYTPQKSSREAFEHFYFGAQR</sequence>
<dbReference type="RefSeq" id="WP_229158941.1">
    <property type="nucleotide sequence ID" value="NZ_JAJEWP010000001.1"/>
</dbReference>
<accession>A0ABS8G6L9</accession>
<keyword evidence="3" id="KW-1185">Reference proteome</keyword>
<dbReference type="InterPro" id="IPR050177">
    <property type="entry name" value="Lipid_A_modif_metabolic_enz"/>
</dbReference>
<dbReference type="PANTHER" id="PTHR43245">
    <property type="entry name" value="BIFUNCTIONAL POLYMYXIN RESISTANCE PROTEIN ARNA"/>
    <property type="match status" value="1"/>
</dbReference>
<feature type="domain" description="NAD-dependent epimerase/dehydratase" evidence="1">
    <location>
        <begin position="4"/>
        <end position="181"/>
    </location>
</feature>
<dbReference type="Gene3D" id="3.40.50.720">
    <property type="entry name" value="NAD(P)-binding Rossmann-like Domain"/>
    <property type="match status" value="1"/>
</dbReference>
<dbReference type="Proteomes" id="UP001520878">
    <property type="component" value="Unassembled WGS sequence"/>
</dbReference>
<dbReference type="InterPro" id="IPR036291">
    <property type="entry name" value="NAD(P)-bd_dom_sf"/>
</dbReference>
<dbReference type="SUPFAM" id="SSF51735">
    <property type="entry name" value="NAD(P)-binding Rossmann-fold domains"/>
    <property type="match status" value="1"/>
</dbReference>
<dbReference type="CDD" id="cd05240">
    <property type="entry name" value="UDP_G4E_3_SDR_e"/>
    <property type="match status" value="1"/>
</dbReference>
<proteinExistence type="predicted"/>
<protein>
    <submittedName>
        <fullName evidence="2">SDR family oxidoreductase</fullName>
    </submittedName>
</protein>
<evidence type="ECO:0000259" key="1">
    <source>
        <dbReference type="Pfam" id="PF01370"/>
    </source>
</evidence>
<comment type="caution">
    <text evidence="2">The sequence shown here is derived from an EMBL/GenBank/DDBJ whole genome shotgun (WGS) entry which is preliminary data.</text>
</comment>
<dbReference type="EMBL" id="JAJEWP010000001">
    <property type="protein sequence ID" value="MCC2616180.1"/>
    <property type="molecule type" value="Genomic_DNA"/>
</dbReference>
<name>A0ABS8G6L9_9ALTE</name>